<dbReference type="Pfam" id="PF01209">
    <property type="entry name" value="Ubie_methyltran"/>
    <property type="match status" value="1"/>
</dbReference>
<dbReference type="EMBL" id="UINC01099053">
    <property type="protein sequence ID" value="SVC58031.1"/>
    <property type="molecule type" value="Genomic_DNA"/>
</dbReference>
<proteinExistence type="predicted"/>
<dbReference type="AlphaFoldDB" id="A0A382NEM8"/>
<accession>A0A382NEM8</accession>
<gene>
    <name evidence="1" type="ORF">METZ01_LOCUS310885</name>
</gene>
<reference evidence="1" key="1">
    <citation type="submission" date="2018-05" db="EMBL/GenBank/DDBJ databases">
        <authorList>
            <person name="Lanie J.A."/>
            <person name="Ng W.-L."/>
            <person name="Kazmierczak K.M."/>
            <person name="Andrzejewski T.M."/>
            <person name="Davidsen T.M."/>
            <person name="Wayne K.J."/>
            <person name="Tettelin H."/>
            <person name="Glass J.I."/>
            <person name="Rusch D."/>
            <person name="Podicherti R."/>
            <person name="Tsui H.-C.T."/>
            <person name="Winkler M.E."/>
        </authorList>
    </citation>
    <scope>NUCLEOTIDE SEQUENCE</scope>
</reference>
<feature type="non-terminal residue" evidence="1">
    <location>
        <position position="55"/>
    </location>
</feature>
<evidence type="ECO:0000313" key="1">
    <source>
        <dbReference type="EMBL" id="SVC58031.1"/>
    </source>
</evidence>
<sequence length="55" mass="6682">MNYRLPKNSEKSAYVERKFDEIAKQYDRFNDLITFRMHRSWKRFVAGKTKLRPGG</sequence>
<protein>
    <submittedName>
        <fullName evidence="1">Uncharacterized protein</fullName>
    </submittedName>
</protein>
<organism evidence="1">
    <name type="scientific">marine metagenome</name>
    <dbReference type="NCBI Taxonomy" id="408172"/>
    <lineage>
        <taxon>unclassified sequences</taxon>
        <taxon>metagenomes</taxon>
        <taxon>ecological metagenomes</taxon>
    </lineage>
</organism>
<name>A0A382NEM8_9ZZZZ</name>